<dbReference type="SUPFAM" id="SSF53756">
    <property type="entry name" value="UDP-Glycosyltransferase/glycogen phosphorylase"/>
    <property type="match status" value="1"/>
</dbReference>
<dbReference type="Gene3D" id="3.40.50.2000">
    <property type="entry name" value="Glycogen Phosphorylase B"/>
    <property type="match status" value="1"/>
</dbReference>
<evidence type="ECO:0000313" key="2">
    <source>
        <dbReference type="EMBL" id="MDQ8195930.1"/>
    </source>
</evidence>
<proteinExistence type="predicted"/>
<reference evidence="2 3" key="1">
    <citation type="submission" date="2023-04" db="EMBL/GenBank/DDBJ databases">
        <title>A novel bacteria isolated from coastal sediment.</title>
        <authorList>
            <person name="Liu X.-J."/>
            <person name="Du Z.-J."/>
        </authorList>
    </citation>
    <scope>NUCLEOTIDE SEQUENCE [LARGE SCALE GENOMIC DNA]</scope>
    <source>
        <strain evidence="2 3">SDUM461004</strain>
    </source>
</reference>
<keyword evidence="3" id="KW-1185">Reference proteome</keyword>
<protein>
    <submittedName>
        <fullName evidence="2">Glycosyltransferase</fullName>
    </submittedName>
</protein>
<dbReference type="PANTHER" id="PTHR46401">
    <property type="entry name" value="GLYCOSYLTRANSFERASE WBBK-RELATED"/>
    <property type="match status" value="1"/>
</dbReference>
<gene>
    <name evidence="2" type="ORF">QEH59_15960</name>
</gene>
<organism evidence="2 3">
    <name type="scientific">Thalassobacterium sedimentorum</name>
    <dbReference type="NCBI Taxonomy" id="3041258"/>
    <lineage>
        <taxon>Bacteria</taxon>
        <taxon>Pseudomonadati</taxon>
        <taxon>Verrucomicrobiota</taxon>
        <taxon>Opitutia</taxon>
        <taxon>Puniceicoccales</taxon>
        <taxon>Coraliomargaritaceae</taxon>
        <taxon>Thalassobacterium</taxon>
    </lineage>
</organism>
<keyword evidence="1" id="KW-0808">Transferase</keyword>
<evidence type="ECO:0000256" key="1">
    <source>
        <dbReference type="ARBA" id="ARBA00022679"/>
    </source>
</evidence>
<sequence length="324" mass="36280">MQLDNLNIISATVDLGTTSITSAYQKLLNPQNVFCMSDGVRVGGINTLLTPSRLLWQWEKNATNTLFIFNTPTLIGGYLPKLQGCKRAAIIDWTANHPIAKGKSFKPLYDKIYRKAFANLDSIATPLPGLAKAYTDSRYQFKHTYYPLPYPELRPSPKLIESKIQLLFIGADYKRKGGDLLLNEWAKMRPKDTELTFVCPNPPIEKMDGVTFLKDIQAGTSEHQALLEEHDILILPSHTEPFGYALLEAINFGMATATTQQTGAAKIVEESGGIVGANSIETIQKTFILCNQPEVIRQISKQSCEFLEPYNQKVKQSIYDLFNK</sequence>
<evidence type="ECO:0000313" key="3">
    <source>
        <dbReference type="Proteomes" id="UP001243717"/>
    </source>
</evidence>
<dbReference type="Proteomes" id="UP001243717">
    <property type="component" value="Unassembled WGS sequence"/>
</dbReference>
<dbReference type="PANTHER" id="PTHR46401:SF2">
    <property type="entry name" value="GLYCOSYLTRANSFERASE WBBK-RELATED"/>
    <property type="match status" value="1"/>
</dbReference>
<dbReference type="EMBL" id="JARXIC010000038">
    <property type="protein sequence ID" value="MDQ8195930.1"/>
    <property type="molecule type" value="Genomic_DNA"/>
</dbReference>
<name>A0ABU1AM96_9BACT</name>
<dbReference type="RefSeq" id="WP_308986375.1">
    <property type="nucleotide sequence ID" value="NZ_JARXIC010000038.1"/>
</dbReference>
<dbReference type="Pfam" id="PF13692">
    <property type="entry name" value="Glyco_trans_1_4"/>
    <property type="match status" value="1"/>
</dbReference>
<accession>A0ABU1AM96</accession>
<comment type="caution">
    <text evidence="2">The sequence shown here is derived from an EMBL/GenBank/DDBJ whole genome shotgun (WGS) entry which is preliminary data.</text>
</comment>